<organism evidence="2 3">
    <name type="scientific">Solanum commersonii</name>
    <name type="common">Commerson's wild potato</name>
    <name type="synonym">Commerson's nightshade</name>
    <dbReference type="NCBI Taxonomy" id="4109"/>
    <lineage>
        <taxon>Eukaryota</taxon>
        <taxon>Viridiplantae</taxon>
        <taxon>Streptophyta</taxon>
        <taxon>Embryophyta</taxon>
        <taxon>Tracheophyta</taxon>
        <taxon>Spermatophyta</taxon>
        <taxon>Magnoliopsida</taxon>
        <taxon>eudicotyledons</taxon>
        <taxon>Gunneridae</taxon>
        <taxon>Pentapetalae</taxon>
        <taxon>asterids</taxon>
        <taxon>lamiids</taxon>
        <taxon>Solanales</taxon>
        <taxon>Solanaceae</taxon>
        <taxon>Solanoideae</taxon>
        <taxon>Solaneae</taxon>
        <taxon>Solanum</taxon>
    </lineage>
</organism>
<feature type="compositionally biased region" description="Polar residues" evidence="1">
    <location>
        <begin position="207"/>
        <end position="218"/>
    </location>
</feature>
<sequence>MAFLLHELEKVITERTNTNTNVACMMKMLIIFLTMIPKDESGKSEEYLLIFVHSFEPATLVKLYAPLTKLANKLLMDAFNAFPFVHPLETRCSIPGVDRLRTSATALLAAQGDGWMDAVAKIVGLRSHLIYHYSLLTNCNLSTPNEGVKAMTQRCYGTLIRPLATTTDGVVTPNGINKRFIIKTHLATQSKPHAPPMELPDRDPSECGTSQMTLQPGASLSGEGNQGKPTYAITVTRTNQSSNSPRHPRDSVIARITTHNGIPAIIFKEKYYYGIMEEECRLAIIERLLKVRPQID</sequence>
<proteinExistence type="predicted"/>
<gene>
    <name evidence="2" type="ORF">H5410_021467</name>
</gene>
<reference evidence="2 3" key="1">
    <citation type="submission" date="2020-09" db="EMBL/GenBank/DDBJ databases">
        <title>De no assembly of potato wild relative species, Solanum commersonii.</title>
        <authorList>
            <person name="Cho K."/>
        </authorList>
    </citation>
    <scope>NUCLEOTIDE SEQUENCE [LARGE SCALE GENOMIC DNA]</scope>
    <source>
        <strain evidence="2">LZ3.2</strain>
        <tissue evidence="2">Leaf</tissue>
    </source>
</reference>
<evidence type="ECO:0000313" key="2">
    <source>
        <dbReference type="EMBL" id="KAG5610186.1"/>
    </source>
</evidence>
<evidence type="ECO:0000256" key="1">
    <source>
        <dbReference type="SAM" id="MobiDB-lite"/>
    </source>
</evidence>
<dbReference type="OrthoDB" id="1305791at2759"/>
<protein>
    <submittedName>
        <fullName evidence="2">Uncharacterized protein</fullName>
    </submittedName>
</protein>
<evidence type="ECO:0000313" key="3">
    <source>
        <dbReference type="Proteomes" id="UP000824120"/>
    </source>
</evidence>
<comment type="caution">
    <text evidence="2">The sequence shown here is derived from an EMBL/GenBank/DDBJ whole genome shotgun (WGS) entry which is preliminary data.</text>
</comment>
<name>A0A9J5ZC24_SOLCO</name>
<dbReference type="AlphaFoldDB" id="A0A9J5ZC24"/>
<feature type="region of interest" description="Disordered" evidence="1">
    <location>
        <begin position="190"/>
        <end position="229"/>
    </location>
</feature>
<accession>A0A9J5ZC24</accession>
<dbReference type="EMBL" id="JACXVP010000004">
    <property type="protein sequence ID" value="KAG5610186.1"/>
    <property type="molecule type" value="Genomic_DNA"/>
</dbReference>
<keyword evidence="3" id="KW-1185">Reference proteome</keyword>
<dbReference type="Proteomes" id="UP000824120">
    <property type="component" value="Chromosome 4"/>
</dbReference>